<organism evidence="1 2">
    <name type="scientific">Paraprevotella xylaniphila YIT 11841</name>
    <dbReference type="NCBI Taxonomy" id="762982"/>
    <lineage>
        <taxon>Bacteria</taxon>
        <taxon>Pseudomonadati</taxon>
        <taxon>Bacteroidota</taxon>
        <taxon>Bacteroidia</taxon>
        <taxon>Bacteroidales</taxon>
        <taxon>Prevotellaceae</taxon>
        <taxon>Paraprevotella</taxon>
    </lineage>
</organism>
<protein>
    <recommendedName>
        <fullName evidence="3">DUF4348 domain-containing protein</fullName>
    </recommendedName>
</protein>
<dbReference type="HOGENOM" id="CLU_978802_0_0_10"/>
<dbReference type="Pfam" id="PF14254">
    <property type="entry name" value="DUF4348"/>
    <property type="match status" value="1"/>
</dbReference>
<sequence>MRENVVWCMALAAVLAACNGKKAASEVDYAADSVFESSFGPSDSFNASSASLDEELPKRADELFDDFIFEFARLKKVRLERVEFPLLSVVRGDTVWLTEEQWKYESLFMDQDYYTVFYNDEEQMDLEKRTDLDKVDVEQIHLEKRWVKTCRFQRLKGEWRLTQESIRDFTAAEPLDKFMDFYRRFVSDAAFQQRSVSNPLRYVTTDPDDDFNTIEGTLDHDQWDAFKPQLPDGVITNIRYGQTYDNPDGMILVKAGISNGLMDILDFRKKDGEWKLVSYEN</sequence>
<dbReference type="RefSeq" id="WP_008627429.1">
    <property type="nucleotide sequence ID" value="NZ_GL883853.1"/>
</dbReference>
<evidence type="ECO:0000313" key="1">
    <source>
        <dbReference type="EMBL" id="EGG53704.1"/>
    </source>
</evidence>
<evidence type="ECO:0000313" key="2">
    <source>
        <dbReference type="Proteomes" id="UP000005546"/>
    </source>
</evidence>
<dbReference type="PROSITE" id="PS51257">
    <property type="entry name" value="PROKAR_LIPOPROTEIN"/>
    <property type="match status" value="1"/>
</dbReference>
<accession>F3QUP2</accession>
<name>F3QUP2_9BACT</name>
<dbReference type="InterPro" id="IPR025590">
    <property type="entry name" value="DUF4348"/>
</dbReference>
<proteinExistence type="predicted"/>
<keyword evidence="2" id="KW-1185">Reference proteome</keyword>
<evidence type="ECO:0008006" key="3">
    <source>
        <dbReference type="Google" id="ProtNLM"/>
    </source>
</evidence>
<gene>
    <name evidence="1" type="ORF">HMPREF9442_01915</name>
</gene>
<dbReference type="AlphaFoldDB" id="F3QUP2"/>
<dbReference type="EMBL" id="AFBR01000053">
    <property type="protein sequence ID" value="EGG53704.1"/>
    <property type="molecule type" value="Genomic_DNA"/>
</dbReference>
<dbReference type="OrthoDB" id="1041782at2"/>
<dbReference type="STRING" id="762982.HMPREF9442_01915"/>
<comment type="caution">
    <text evidence="1">The sequence shown here is derived from an EMBL/GenBank/DDBJ whole genome shotgun (WGS) entry which is preliminary data.</text>
</comment>
<reference evidence="1 2" key="1">
    <citation type="submission" date="2011-02" db="EMBL/GenBank/DDBJ databases">
        <authorList>
            <person name="Weinstock G."/>
            <person name="Sodergren E."/>
            <person name="Clifton S."/>
            <person name="Fulton L."/>
            <person name="Fulton B."/>
            <person name="Courtney L."/>
            <person name="Fronick C."/>
            <person name="Harrison M."/>
            <person name="Strong C."/>
            <person name="Farmer C."/>
            <person name="Delahaunty K."/>
            <person name="Markovic C."/>
            <person name="Hall O."/>
            <person name="Minx P."/>
            <person name="Tomlinson C."/>
            <person name="Mitreva M."/>
            <person name="Hou S."/>
            <person name="Chen J."/>
            <person name="Wollam A."/>
            <person name="Pepin K.H."/>
            <person name="Johnson M."/>
            <person name="Bhonagiri V."/>
            <person name="Zhang X."/>
            <person name="Suruliraj S."/>
            <person name="Warren W."/>
            <person name="Chinwalla A."/>
            <person name="Mardis E.R."/>
            <person name="Wilson R.K."/>
        </authorList>
    </citation>
    <scope>NUCLEOTIDE SEQUENCE [LARGE SCALE GENOMIC DNA]</scope>
    <source>
        <strain evidence="1 2">YIT 11841</strain>
    </source>
</reference>
<dbReference type="Gene3D" id="3.10.450.410">
    <property type="match status" value="1"/>
</dbReference>
<dbReference type="Proteomes" id="UP000005546">
    <property type="component" value="Unassembled WGS sequence"/>
</dbReference>
<dbReference type="eggNOG" id="ENOG50324VM">
    <property type="taxonomic scope" value="Bacteria"/>
</dbReference>